<dbReference type="OrthoDB" id="5238236at2759"/>
<gene>
    <name evidence="2" type="ORF">ALECFALPRED_004604</name>
</gene>
<dbReference type="AlphaFoldDB" id="A0A8H3FT77"/>
<keyword evidence="3" id="KW-1185">Reference proteome</keyword>
<name>A0A8H3FT77_9LECA</name>
<protein>
    <recommendedName>
        <fullName evidence="1">DUF6604 domain-containing protein</fullName>
    </recommendedName>
</protein>
<organism evidence="2 3">
    <name type="scientific">Alectoria fallacina</name>
    <dbReference type="NCBI Taxonomy" id="1903189"/>
    <lineage>
        <taxon>Eukaryota</taxon>
        <taxon>Fungi</taxon>
        <taxon>Dikarya</taxon>
        <taxon>Ascomycota</taxon>
        <taxon>Pezizomycotina</taxon>
        <taxon>Lecanoromycetes</taxon>
        <taxon>OSLEUM clade</taxon>
        <taxon>Lecanoromycetidae</taxon>
        <taxon>Lecanorales</taxon>
        <taxon>Lecanorineae</taxon>
        <taxon>Parmeliaceae</taxon>
        <taxon>Alectoria</taxon>
    </lineage>
</organism>
<dbReference type="InterPro" id="IPR046539">
    <property type="entry name" value="DUF6604"/>
</dbReference>
<dbReference type="Proteomes" id="UP000664203">
    <property type="component" value="Unassembled WGS sequence"/>
</dbReference>
<evidence type="ECO:0000313" key="3">
    <source>
        <dbReference type="Proteomes" id="UP000664203"/>
    </source>
</evidence>
<feature type="domain" description="DUF6604" evidence="1">
    <location>
        <begin position="13"/>
        <end position="286"/>
    </location>
</feature>
<evidence type="ECO:0000259" key="1">
    <source>
        <dbReference type="Pfam" id="PF20253"/>
    </source>
</evidence>
<comment type="caution">
    <text evidence="2">The sequence shown here is derived from an EMBL/GenBank/DDBJ whole genome shotgun (WGS) entry which is preliminary data.</text>
</comment>
<dbReference type="PANTHER" id="PTHR38795">
    <property type="entry name" value="DUF6604 DOMAIN-CONTAINING PROTEIN"/>
    <property type="match status" value="1"/>
</dbReference>
<proteinExistence type="predicted"/>
<dbReference type="PANTHER" id="PTHR38795:SF1">
    <property type="entry name" value="DUF6604 DOMAIN-CONTAINING PROTEIN"/>
    <property type="match status" value="1"/>
</dbReference>
<reference evidence="2" key="1">
    <citation type="submission" date="2021-03" db="EMBL/GenBank/DDBJ databases">
        <authorList>
            <person name="Tagirdzhanova G."/>
        </authorList>
    </citation>
    <scope>NUCLEOTIDE SEQUENCE</scope>
</reference>
<dbReference type="Pfam" id="PF20253">
    <property type="entry name" value="DUF6604"/>
    <property type="match status" value="1"/>
</dbReference>
<dbReference type="EMBL" id="CAJPDR010000285">
    <property type="protein sequence ID" value="CAF9930438.1"/>
    <property type="molecule type" value="Genomic_DNA"/>
</dbReference>
<accession>A0A8H3FT77</accession>
<sequence length="577" mass="64961">MSSDLFHKLLQMEDTNKFITWLVDTAKKNGHVRPSPVPAPATATPRLKRRARKNAQKTVSMPKNRGVEVRGKVSLQDIVDLAKTIVGNSSRKNPLKVPQYILKIARNAIDARRKFVEWFQTQAVDQPALEENNKRHAYFVQVLEEALALLTPYVTASLKENAVPVQPVSSKTAEAPCKTLNNLFNNLEMDDPQDHDLLGAAMIDVQDVGTVQDPQQTQLQELYELESSEAEMQFATFCMLQDVHCVQDFVVETWQHYKSGEVDVVTASISTNTAINFVHDAEEKLMASYPQLTDYLEILNVFYPLTKKLTPRIEHASGRPDPHGLSAATGYGSTHIDFAPSSDHDFDAARALPSAVIVSSKKAGGGAYDTLADRSQMCIGEKDKEDSYVLRDVLPEAWLLTENVIPAEDEFSQGMRQAFLGDVIPLWVVFAYQIYLDIHRTLREQVGRGFEEIRVAKVQVKATLKDYFENEKSLLDDGWLKYNAESLHELDEILEEWVEEDAFSKMKQRIYSEPLTGRLERPYYLLSQHPLLCGTLLLDIRLRLQDAGIQMVNGWGSIICGGPLYNAARKQGYLSTA</sequence>
<evidence type="ECO:0000313" key="2">
    <source>
        <dbReference type="EMBL" id="CAF9930438.1"/>
    </source>
</evidence>